<dbReference type="AlphaFoldDB" id="A0AAU9PCK9"/>
<evidence type="ECO:0000256" key="1">
    <source>
        <dbReference type="ARBA" id="ARBA00004123"/>
    </source>
</evidence>
<dbReference type="InterPro" id="IPR027417">
    <property type="entry name" value="P-loop_NTPase"/>
</dbReference>
<dbReference type="GO" id="GO:0016887">
    <property type="term" value="F:ATP hydrolysis activity"/>
    <property type="evidence" value="ECO:0007669"/>
    <property type="project" value="TreeGrafter"/>
</dbReference>
<evidence type="ECO:0000256" key="2">
    <source>
        <dbReference type="ARBA" id="ARBA00023242"/>
    </source>
</evidence>
<keyword evidence="2" id="KW-0539">Nucleus</keyword>
<dbReference type="Proteomes" id="UP001157418">
    <property type="component" value="Unassembled WGS sequence"/>
</dbReference>
<proteinExistence type="predicted"/>
<dbReference type="PANTHER" id="PTHR45623:SF14">
    <property type="entry name" value="CHROMODOMAIN-HELICASE-DNA-BINDING PROTEIN 1"/>
    <property type="match status" value="1"/>
</dbReference>
<dbReference type="InterPro" id="IPR038718">
    <property type="entry name" value="SNF2-like_sf"/>
</dbReference>
<evidence type="ECO:0000259" key="3">
    <source>
        <dbReference type="Pfam" id="PF00176"/>
    </source>
</evidence>
<dbReference type="GO" id="GO:0003677">
    <property type="term" value="F:DNA binding"/>
    <property type="evidence" value="ECO:0007669"/>
    <property type="project" value="TreeGrafter"/>
</dbReference>
<evidence type="ECO:0000313" key="5">
    <source>
        <dbReference type="Proteomes" id="UP001157418"/>
    </source>
</evidence>
<keyword evidence="5" id="KW-1185">Reference proteome</keyword>
<dbReference type="GO" id="GO:0005634">
    <property type="term" value="C:nucleus"/>
    <property type="evidence" value="ECO:0007669"/>
    <property type="project" value="UniProtKB-SubCell"/>
</dbReference>
<dbReference type="Gene3D" id="3.40.50.300">
    <property type="entry name" value="P-loop containing nucleotide triphosphate hydrolases"/>
    <property type="match status" value="1"/>
</dbReference>
<dbReference type="GO" id="GO:0003682">
    <property type="term" value="F:chromatin binding"/>
    <property type="evidence" value="ECO:0007669"/>
    <property type="project" value="TreeGrafter"/>
</dbReference>
<dbReference type="PANTHER" id="PTHR45623">
    <property type="entry name" value="CHROMODOMAIN-HELICASE-DNA-BINDING PROTEIN 3-RELATED-RELATED"/>
    <property type="match status" value="1"/>
</dbReference>
<dbReference type="InterPro" id="IPR000330">
    <property type="entry name" value="SNF2_N"/>
</dbReference>
<dbReference type="Pfam" id="PF00176">
    <property type="entry name" value="SNF2-rel_dom"/>
    <property type="match status" value="1"/>
</dbReference>
<dbReference type="GO" id="GO:0005524">
    <property type="term" value="F:ATP binding"/>
    <property type="evidence" value="ECO:0007669"/>
    <property type="project" value="InterPro"/>
</dbReference>
<feature type="domain" description="SNF2 N-terminal" evidence="3">
    <location>
        <begin position="2"/>
        <end position="52"/>
    </location>
</feature>
<organism evidence="4 5">
    <name type="scientific">Lactuca virosa</name>
    <dbReference type="NCBI Taxonomy" id="75947"/>
    <lineage>
        <taxon>Eukaryota</taxon>
        <taxon>Viridiplantae</taxon>
        <taxon>Streptophyta</taxon>
        <taxon>Embryophyta</taxon>
        <taxon>Tracheophyta</taxon>
        <taxon>Spermatophyta</taxon>
        <taxon>Magnoliopsida</taxon>
        <taxon>eudicotyledons</taxon>
        <taxon>Gunneridae</taxon>
        <taxon>Pentapetalae</taxon>
        <taxon>asterids</taxon>
        <taxon>campanulids</taxon>
        <taxon>Asterales</taxon>
        <taxon>Asteraceae</taxon>
        <taxon>Cichorioideae</taxon>
        <taxon>Cichorieae</taxon>
        <taxon>Lactucinae</taxon>
        <taxon>Lactuca</taxon>
    </lineage>
</organism>
<evidence type="ECO:0000313" key="4">
    <source>
        <dbReference type="EMBL" id="CAH1447804.1"/>
    </source>
</evidence>
<dbReference type="GO" id="GO:0042393">
    <property type="term" value="F:histone binding"/>
    <property type="evidence" value="ECO:0007669"/>
    <property type="project" value="TreeGrafter"/>
</dbReference>
<dbReference type="GO" id="GO:0034728">
    <property type="term" value="P:nucleosome organization"/>
    <property type="evidence" value="ECO:0007669"/>
    <property type="project" value="TreeGrafter"/>
</dbReference>
<dbReference type="EMBL" id="CAKMRJ010005634">
    <property type="protein sequence ID" value="CAH1447804.1"/>
    <property type="molecule type" value="Genomic_DNA"/>
</dbReference>
<name>A0AAU9PCK9_9ASTR</name>
<sequence>MLGFLQNSQQIHGPILVVVPLSNLSNLAKEFRKWLPDMNMIVYVGTRARREEITMLSVLKCPLYKNSNNNPIPTLPLLDSQVVLYLATKLIGLFVGYYKWILERNFHDLNKGVRRNQVSLLNIVVELKKCCNHPFLFESDLRTSDGCEVIVVIRLWFGVVIQGFSSSSNGSKNPQQICVSEKIGDGLVNDQGKNGNKLTV</sequence>
<comment type="subcellular location">
    <subcellularLocation>
        <location evidence="1">Nucleus</location>
    </subcellularLocation>
</comment>
<comment type="caution">
    <text evidence="4">The sequence shown here is derived from an EMBL/GenBank/DDBJ whole genome shotgun (WGS) entry which is preliminary data.</text>
</comment>
<reference evidence="4 5" key="1">
    <citation type="submission" date="2022-01" db="EMBL/GenBank/DDBJ databases">
        <authorList>
            <person name="Xiong W."/>
            <person name="Schranz E."/>
        </authorList>
    </citation>
    <scope>NUCLEOTIDE SEQUENCE [LARGE SCALE GENOMIC DNA]</scope>
</reference>
<protein>
    <recommendedName>
        <fullName evidence="3">SNF2 N-terminal domain-containing protein</fullName>
    </recommendedName>
</protein>
<accession>A0AAU9PCK9</accession>
<dbReference type="GO" id="GO:0000785">
    <property type="term" value="C:chromatin"/>
    <property type="evidence" value="ECO:0007669"/>
    <property type="project" value="TreeGrafter"/>
</dbReference>
<dbReference type="GO" id="GO:0140658">
    <property type="term" value="F:ATP-dependent chromatin remodeler activity"/>
    <property type="evidence" value="ECO:0007669"/>
    <property type="project" value="TreeGrafter"/>
</dbReference>
<dbReference type="Gene3D" id="3.40.50.10810">
    <property type="entry name" value="Tandem AAA-ATPase domain"/>
    <property type="match status" value="1"/>
</dbReference>
<gene>
    <name evidence="4" type="ORF">LVIROSA_LOCUS33390</name>
</gene>